<organism evidence="2 3">
    <name type="scientific">Panaeolus cyanescens</name>
    <dbReference type="NCBI Taxonomy" id="181874"/>
    <lineage>
        <taxon>Eukaryota</taxon>
        <taxon>Fungi</taxon>
        <taxon>Dikarya</taxon>
        <taxon>Basidiomycota</taxon>
        <taxon>Agaricomycotina</taxon>
        <taxon>Agaricomycetes</taxon>
        <taxon>Agaricomycetidae</taxon>
        <taxon>Agaricales</taxon>
        <taxon>Agaricineae</taxon>
        <taxon>Galeropsidaceae</taxon>
        <taxon>Panaeolus</taxon>
    </lineage>
</organism>
<dbReference type="EMBL" id="NHTK01005768">
    <property type="protein sequence ID" value="PPQ74221.1"/>
    <property type="molecule type" value="Genomic_DNA"/>
</dbReference>
<feature type="region of interest" description="Disordered" evidence="1">
    <location>
        <begin position="1"/>
        <end position="48"/>
    </location>
</feature>
<proteinExistence type="predicted"/>
<feature type="compositionally biased region" description="Polar residues" evidence="1">
    <location>
        <begin position="34"/>
        <end position="48"/>
    </location>
</feature>
<gene>
    <name evidence="2" type="ORF">CVT24_001135</name>
</gene>
<dbReference type="Proteomes" id="UP000284842">
    <property type="component" value="Unassembled WGS sequence"/>
</dbReference>
<sequence length="594" mass="64850">MTATTPVSLSQSASAGGSSMNLRSRRSKVDNANGGLTTSSQSISGNMQVITPTTVSTSTIFTASKSAMPSDLPNKDIPDADSSIISPLSPISDTVINSPDSVQDVFHITQPKLPNMPVSKNNKAASTAPPLPTRKRHISEEGYEISGSSPSPPFKKHNSSSDDDTNDHLDKNGKKYDILNSRTSSPTLYSGGSNNGSELDIEDGKSGIARKLFVTDPASFSPIKTGSGHNKSVASVPNISATLRKVDASSSQSIPGVSVAGTPANHKSGRVNTLATHLYTDPRKTPMWCKIVEQPDGETAYIVTLLQFAIKSIPPNSDVIELDTEGQTIRHAMNMDAWELFGLEKEIALKFITFTRNNFNMNPSRDSVLDVMALTYRNDKQSKIFARSAPKTQFFAVDRIDKHPILFWSLGVITSSFITRPSTEHDRPVYRGVHAVLQQWEKERLAAFFSMVFRNVSITACMDGNSAFVFQTRFRSNTPTQSSMDTFTVPTQGGLQVGRFAIPTYRPPIKESSPPPYYNHGYAYHAQVPVYDARGSLFDPMNIDDGLKKLPPYAGEIPEGSCAFISYGAGISLFKEQWSITFYIRHVVILSTPN</sequence>
<feature type="region of interest" description="Disordered" evidence="1">
    <location>
        <begin position="112"/>
        <end position="202"/>
    </location>
</feature>
<evidence type="ECO:0000256" key="1">
    <source>
        <dbReference type="SAM" id="MobiDB-lite"/>
    </source>
</evidence>
<comment type="caution">
    <text evidence="2">The sequence shown here is derived from an EMBL/GenBank/DDBJ whole genome shotgun (WGS) entry which is preliminary data.</text>
</comment>
<evidence type="ECO:0000313" key="3">
    <source>
        <dbReference type="Proteomes" id="UP000284842"/>
    </source>
</evidence>
<keyword evidence="3" id="KW-1185">Reference proteome</keyword>
<dbReference type="STRING" id="181874.A0A409W6R0"/>
<reference evidence="2 3" key="1">
    <citation type="journal article" date="2018" name="Evol. Lett.">
        <title>Horizontal gene cluster transfer increased hallucinogenic mushroom diversity.</title>
        <authorList>
            <person name="Reynolds H.T."/>
            <person name="Vijayakumar V."/>
            <person name="Gluck-Thaler E."/>
            <person name="Korotkin H.B."/>
            <person name="Matheny P.B."/>
            <person name="Slot J.C."/>
        </authorList>
    </citation>
    <scope>NUCLEOTIDE SEQUENCE [LARGE SCALE GENOMIC DNA]</scope>
    <source>
        <strain evidence="2 3">2629</strain>
    </source>
</reference>
<name>A0A409W6R0_9AGAR</name>
<dbReference type="InParanoid" id="A0A409W6R0"/>
<protein>
    <submittedName>
        <fullName evidence="2">Uncharacterized protein</fullName>
    </submittedName>
</protein>
<feature type="compositionally biased region" description="Basic and acidic residues" evidence="1">
    <location>
        <begin position="166"/>
        <end position="177"/>
    </location>
</feature>
<evidence type="ECO:0000313" key="2">
    <source>
        <dbReference type="EMBL" id="PPQ74221.1"/>
    </source>
</evidence>
<feature type="compositionally biased region" description="Polar residues" evidence="1">
    <location>
        <begin position="180"/>
        <end position="197"/>
    </location>
</feature>
<accession>A0A409W6R0</accession>
<dbReference type="AlphaFoldDB" id="A0A409W6R0"/>
<feature type="compositionally biased region" description="Low complexity" evidence="1">
    <location>
        <begin position="8"/>
        <end position="19"/>
    </location>
</feature>